<dbReference type="InterPro" id="IPR036816">
    <property type="entry name" value="RNaseA-like_dom_sf"/>
</dbReference>
<proteinExistence type="inferred from homology"/>
<evidence type="ECO:0000256" key="2">
    <source>
        <dbReference type="ARBA" id="ARBA00005600"/>
    </source>
</evidence>
<dbReference type="AlphaFoldDB" id="A0A3Q3FAF4"/>
<organism evidence="10 11">
    <name type="scientific">Labrus bergylta</name>
    <name type="common">ballan wrasse</name>
    <dbReference type="NCBI Taxonomy" id="56723"/>
    <lineage>
        <taxon>Eukaryota</taxon>
        <taxon>Metazoa</taxon>
        <taxon>Chordata</taxon>
        <taxon>Craniata</taxon>
        <taxon>Vertebrata</taxon>
        <taxon>Euteleostomi</taxon>
        <taxon>Actinopterygii</taxon>
        <taxon>Neopterygii</taxon>
        <taxon>Teleostei</taxon>
        <taxon>Neoteleostei</taxon>
        <taxon>Acanthomorphata</taxon>
        <taxon>Eupercaria</taxon>
        <taxon>Labriformes</taxon>
        <taxon>Labridae</taxon>
        <taxon>Labrus</taxon>
    </lineage>
</organism>
<protein>
    <recommendedName>
        <fullName evidence="9">Ribonuclease A-domain domain-containing protein</fullName>
    </recommendedName>
</protein>
<evidence type="ECO:0000256" key="3">
    <source>
        <dbReference type="ARBA" id="ARBA00022525"/>
    </source>
</evidence>
<reference evidence="10" key="2">
    <citation type="submission" date="2025-09" db="UniProtKB">
        <authorList>
            <consortium name="Ensembl"/>
        </authorList>
    </citation>
    <scope>IDENTIFICATION</scope>
</reference>
<dbReference type="PROSITE" id="PS00127">
    <property type="entry name" value="RNASE_PANCREATIC"/>
    <property type="match status" value="1"/>
</dbReference>
<dbReference type="GO" id="GO:0050829">
    <property type="term" value="P:defense response to Gram-negative bacterium"/>
    <property type="evidence" value="ECO:0007669"/>
    <property type="project" value="TreeGrafter"/>
</dbReference>
<comment type="subcellular location">
    <subcellularLocation>
        <location evidence="1">Secreted</location>
    </subcellularLocation>
</comment>
<sequence length="214" mass="24440">MYHYELKLSCEVAHLSVSEAACHRGRQVQRSTWSLRKRNQTRCMRSSLHRRHDQTKTTTAAALLQTPKEIMRIQFALLLLLSVLCIAAAENDQDKFIRQHVIDEMEEGDCTTEINRRNIKNKAGKCKEINTFILSTKSAIMAVCMKGEPYEVIVNKILTSMTKSTTKFSIIECKLKDQKASPPKCQYVGTRGQRSIIIKCDKGHPVHYQGDSRL</sequence>
<dbReference type="GO" id="GO:0016787">
    <property type="term" value="F:hydrolase activity"/>
    <property type="evidence" value="ECO:0007669"/>
    <property type="project" value="UniProtKB-KW"/>
</dbReference>
<dbReference type="GO" id="GO:0004540">
    <property type="term" value="F:RNA nuclease activity"/>
    <property type="evidence" value="ECO:0007669"/>
    <property type="project" value="TreeGrafter"/>
</dbReference>
<dbReference type="InterPro" id="IPR001427">
    <property type="entry name" value="RNaseA"/>
</dbReference>
<dbReference type="Ensembl" id="ENSLBET00000017877.1">
    <property type="protein sequence ID" value="ENSLBEP00000016926.1"/>
    <property type="gene ID" value="ENSLBEG00000013067.1"/>
</dbReference>
<feature type="domain" description="Ribonuclease A-domain" evidence="9">
    <location>
        <begin position="89"/>
        <end position="212"/>
    </location>
</feature>
<dbReference type="GO" id="GO:0004519">
    <property type="term" value="F:endonuclease activity"/>
    <property type="evidence" value="ECO:0007669"/>
    <property type="project" value="UniProtKB-KW"/>
</dbReference>
<dbReference type="GO" id="GO:0050830">
    <property type="term" value="P:defense response to Gram-positive bacterium"/>
    <property type="evidence" value="ECO:0007669"/>
    <property type="project" value="TreeGrafter"/>
</dbReference>
<dbReference type="GO" id="GO:0001525">
    <property type="term" value="P:angiogenesis"/>
    <property type="evidence" value="ECO:0007669"/>
    <property type="project" value="TreeGrafter"/>
</dbReference>
<keyword evidence="11" id="KW-1185">Reference proteome</keyword>
<accession>A0A3Q3FAF4</accession>
<dbReference type="SMART" id="SM00092">
    <property type="entry name" value="RNAse_Pc"/>
    <property type="match status" value="1"/>
</dbReference>
<keyword evidence="7" id="KW-1015">Disulfide bond</keyword>
<evidence type="ECO:0000313" key="11">
    <source>
        <dbReference type="Proteomes" id="UP000261660"/>
    </source>
</evidence>
<dbReference type="Gene3D" id="3.10.130.10">
    <property type="entry name" value="Ribonuclease A-like domain"/>
    <property type="match status" value="1"/>
</dbReference>
<evidence type="ECO:0000256" key="8">
    <source>
        <dbReference type="RuleBase" id="RU000651"/>
    </source>
</evidence>
<keyword evidence="4 8" id="KW-0540">Nuclease</keyword>
<dbReference type="InParanoid" id="A0A3Q3FAF4"/>
<comment type="similarity">
    <text evidence="2 8">Belongs to the pancreatic ribonuclease family.</text>
</comment>
<evidence type="ECO:0000256" key="6">
    <source>
        <dbReference type="ARBA" id="ARBA00022801"/>
    </source>
</evidence>
<dbReference type="GeneTree" id="ENSGT01130000279045"/>
<dbReference type="SUPFAM" id="SSF54076">
    <property type="entry name" value="RNase A-like"/>
    <property type="match status" value="1"/>
</dbReference>
<evidence type="ECO:0000256" key="4">
    <source>
        <dbReference type="ARBA" id="ARBA00022722"/>
    </source>
</evidence>
<keyword evidence="3" id="KW-0964">Secreted</keyword>
<dbReference type="GO" id="GO:0003676">
    <property type="term" value="F:nucleic acid binding"/>
    <property type="evidence" value="ECO:0007669"/>
    <property type="project" value="InterPro"/>
</dbReference>
<dbReference type="FunCoup" id="A0A3Q3FAF4">
    <property type="interactions" value="1125"/>
</dbReference>
<evidence type="ECO:0000259" key="9">
    <source>
        <dbReference type="SMART" id="SM00092"/>
    </source>
</evidence>
<dbReference type="PANTHER" id="PTHR11437:SF10">
    <property type="entry name" value="ANGIOGENIN-RELATED"/>
    <property type="match status" value="1"/>
</dbReference>
<dbReference type="InterPro" id="IPR023411">
    <property type="entry name" value="RNaseA_AS"/>
</dbReference>
<dbReference type="Pfam" id="PF00074">
    <property type="entry name" value="RnaseA"/>
    <property type="match status" value="1"/>
</dbReference>
<evidence type="ECO:0000256" key="5">
    <source>
        <dbReference type="ARBA" id="ARBA00022759"/>
    </source>
</evidence>
<evidence type="ECO:0000313" key="10">
    <source>
        <dbReference type="Ensembl" id="ENSLBEP00000016926.1"/>
    </source>
</evidence>
<name>A0A3Q3FAF4_9LABR</name>
<evidence type="ECO:0000256" key="1">
    <source>
        <dbReference type="ARBA" id="ARBA00004613"/>
    </source>
</evidence>
<dbReference type="PANTHER" id="PTHR11437">
    <property type="entry name" value="RIBONUCLEASE"/>
    <property type="match status" value="1"/>
</dbReference>
<dbReference type="Proteomes" id="UP000261660">
    <property type="component" value="Unplaced"/>
</dbReference>
<reference evidence="10" key="1">
    <citation type="submission" date="2025-08" db="UniProtKB">
        <authorList>
            <consortium name="Ensembl"/>
        </authorList>
    </citation>
    <scope>IDENTIFICATION</scope>
</reference>
<dbReference type="GO" id="GO:0005576">
    <property type="term" value="C:extracellular region"/>
    <property type="evidence" value="ECO:0007669"/>
    <property type="project" value="UniProtKB-SubCell"/>
</dbReference>
<keyword evidence="5 8" id="KW-0255">Endonuclease</keyword>
<dbReference type="InterPro" id="IPR023412">
    <property type="entry name" value="RNaseA_domain"/>
</dbReference>
<evidence type="ECO:0000256" key="7">
    <source>
        <dbReference type="ARBA" id="ARBA00023157"/>
    </source>
</evidence>
<keyword evidence="6 8" id="KW-0378">Hydrolase</keyword>